<evidence type="ECO:0000313" key="10">
    <source>
        <dbReference type="Proteomes" id="UP000650424"/>
    </source>
</evidence>
<dbReference type="PRINTS" id="PR00105">
    <property type="entry name" value="C5METTRFRASE"/>
</dbReference>
<evidence type="ECO:0000256" key="2">
    <source>
        <dbReference type="ARBA" id="ARBA00022679"/>
    </source>
</evidence>
<evidence type="ECO:0000256" key="7">
    <source>
        <dbReference type="RuleBase" id="RU000416"/>
    </source>
</evidence>
<dbReference type="InterPro" id="IPR029063">
    <property type="entry name" value="SAM-dependent_MTases_sf"/>
</dbReference>
<dbReference type="GO" id="GO:0032259">
    <property type="term" value="P:methylation"/>
    <property type="evidence" value="ECO:0007669"/>
    <property type="project" value="UniProtKB-KW"/>
</dbReference>
<dbReference type="PANTHER" id="PTHR46098:SF1">
    <property type="entry name" value="TRNA (CYTOSINE(38)-C(5))-METHYLTRANSFERASE"/>
    <property type="match status" value="1"/>
</dbReference>
<keyword evidence="4" id="KW-0680">Restriction system</keyword>
<sequence length="406" mass="45469">MEEKKSLKVTRNLIISKTRKPIFFEFFSGGGMARAGLGDAWVCGFSNDISEMKGNVYRENWQRAPELLISDVNDLKTEQLPGQVDLIWASFPCQDLSLAGNNVGIGNRNAKTQTRSGTFWPFWKLIRGLIEEQRSPPIIALENVAGTLTSHDGKDFSAIGSAFSGAGYKFGVLVIDAKLFVPQSRKRIFIIGVRNDIQIPLDLTATKPIDIWHPKTLQKAHEKLSLEARKKWIWWNIPEPEQSKTKFIDILEDTPTGVIWHTKQETKRLLALMSETNLAKVDAAKLLGHRVVGTIYRRTRKDKDGIRNQRAEIRFDNIAGCLRTPSGGSSRQILLVVHGSEIRSRLLSTREASRLMGLPDSYILPKNYNDAYHIAGDGVAVPVVRYLASKVFEPILSFNAKAIGMS</sequence>
<dbReference type="InterPro" id="IPR001525">
    <property type="entry name" value="C5_MeTfrase"/>
</dbReference>
<evidence type="ECO:0000256" key="6">
    <source>
        <dbReference type="PROSITE-ProRule" id="PRU01016"/>
    </source>
</evidence>
<organism evidence="9 10">
    <name type="scientific">Undibacterium hunanense</name>
    <dbReference type="NCBI Taxonomy" id="2762292"/>
    <lineage>
        <taxon>Bacteria</taxon>
        <taxon>Pseudomonadati</taxon>
        <taxon>Pseudomonadota</taxon>
        <taxon>Betaproteobacteria</taxon>
        <taxon>Burkholderiales</taxon>
        <taxon>Oxalobacteraceae</taxon>
        <taxon>Undibacterium</taxon>
    </lineage>
</organism>
<feature type="active site" evidence="6">
    <location>
        <position position="93"/>
    </location>
</feature>
<keyword evidence="3 6" id="KW-0949">S-adenosyl-L-methionine</keyword>
<dbReference type="EC" id="2.1.1.37" evidence="8"/>
<evidence type="ECO:0000313" key="9">
    <source>
        <dbReference type="EMBL" id="MBC3916761.1"/>
    </source>
</evidence>
<dbReference type="PANTHER" id="PTHR46098">
    <property type="entry name" value="TRNA (CYTOSINE(38)-C(5))-METHYLTRANSFERASE"/>
    <property type="match status" value="1"/>
</dbReference>
<keyword evidence="10" id="KW-1185">Reference proteome</keyword>
<evidence type="ECO:0000256" key="4">
    <source>
        <dbReference type="ARBA" id="ARBA00022747"/>
    </source>
</evidence>
<dbReference type="EMBL" id="JACOGF010000002">
    <property type="protein sequence ID" value="MBC3916761.1"/>
    <property type="molecule type" value="Genomic_DNA"/>
</dbReference>
<dbReference type="PROSITE" id="PS00094">
    <property type="entry name" value="C5_MTASE_1"/>
    <property type="match status" value="1"/>
</dbReference>
<comment type="caution">
    <text evidence="9">The sequence shown here is derived from an EMBL/GenBank/DDBJ whole genome shotgun (WGS) entry which is preliminary data.</text>
</comment>
<comment type="similarity">
    <text evidence="6 7">Belongs to the class I-like SAM-binding methyltransferase superfamily. C5-methyltransferase family.</text>
</comment>
<dbReference type="SUPFAM" id="SSF53335">
    <property type="entry name" value="S-adenosyl-L-methionine-dependent methyltransferases"/>
    <property type="match status" value="1"/>
</dbReference>
<dbReference type="RefSeq" id="WP_186946000.1">
    <property type="nucleotide sequence ID" value="NZ_JACOGF010000002.1"/>
</dbReference>
<name>A0ABR6ZLJ7_9BURK</name>
<dbReference type="GO" id="GO:0008168">
    <property type="term" value="F:methyltransferase activity"/>
    <property type="evidence" value="ECO:0007669"/>
    <property type="project" value="UniProtKB-KW"/>
</dbReference>
<gene>
    <name evidence="9" type="ORF">H8L32_04680</name>
</gene>
<comment type="catalytic activity">
    <reaction evidence="5 8">
        <text>a 2'-deoxycytidine in DNA + S-adenosyl-L-methionine = a 5-methyl-2'-deoxycytidine in DNA + S-adenosyl-L-homocysteine + H(+)</text>
        <dbReference type="Rhea" id="RHEA:13681"/>
        <dbReference type="Rhea" id="RHEA-COMP:11369"/>
        <dbReference type="Rhea" id="RHEA-COMP:11370"/>
        <dbReference type="ChEBI" id="CHEBI:15378"/>
        <dbReference type="ChEBI" id="CHEBI:57856"/>
        <dbReference type="ChEBI" id="CHEBI:59789"/>
        <dbReference type="ChEBI" id="CHEBI:85452"/>
        <dbReference type="ChEBI" id="CHEBI:85454"/>
        <dbReference type="EC" id="2.1.1.37"/>
    </reaction>
</comment>
<accession>A0ABR6ZLJ7</accession>
<dbReference type="PROSITE" id="PS51679">
    <property type="entry name" value="SAM_MT_C5"/>
    <property type="match status" value="1"/>
</dbReference>
<dbReference type="InterPro" id="IPR050750">
    <property type="entry name" value="C5-MTase"/>
</dbReference>
<reference evidence="9 10" key="1">
    <citation type="submission" date="2020-08" db="EMBL/GenBank/DDBJ databases">
        <title>Novel species isolated from subtropical streams in China.</title>
        <authorList>
            <person name="Lu H."/>
        </authorList>
    </citation>
    <scope>NUCLEOTIDE SEQUENCE [LARGE SCALE GENOMIC DNA]</scope>
    <source>
        <strain evidence="9 10">CY18W</strain>
    </source>
</reference>
<evidence type="ECO:0000256" key="8">
    <source>
        <dbReference type="RuleBase" id="RU000417"/>
    </source>
</evidence>
<dbReference type="Proteomes" id="UP000650424">
    <property type="component" value="Unassembled WGS sequence"/>
</dbReference>
<dbReference type="NCBIfam" id="TIGR00675">
    <property type="entry name" value="dcm"/>
    <property type="match status" value="1"/>
</dbReference>
<proteinExistence type="inferred from homology"/>
<evidence type="ECO:0000256" key="1">
    <source>
        <dbReference type="ARBA" id="ARBA00022603"/>
    </source>
</evidence>
<evidence type="ECO:0000256" key="5">
    <source>
        <dbReference type="ARBA" id="ARBA00047422"/>
    </source>
</evidence>
<dbReference type="Gene3D" id="3.90.120.10">
    <property type="entry name" value="DNA Methylase, subunit A, domain 2"/>
    <property type="match status" value="1"/>
</dbReference>
<protein>
    <recommendedName>
        <fullName evidence="8">Cytosine-specific methyltransferase</fullName>
        <ecNumber evidence="8">2.1.1.37</ecNumber>
    </recommendedName>
</protein>
<keyword evidence="1 6" id="KW-0489">Methyltransferase</keyword>
<evidence type="ECO:0000256" key="3">
    <source>
        <dbReference type="ARBA" id="ARBA00022691"/>
    </source>
</evidence>
<dbReference type="InterPro" id="IPR018117">
    <property type="entry name" value="C5_DNA_meth_AS"/>
</dbReference>
<keyword evidence="2 6" id="KW-0808">Transferase</keyword>
<dbReference type="Gene3D" id="3.40.50.150">
    <property type="entry name" value="Vaccinia Virus protein VP39"/>
    <property type="match status" value="1"/>
</dbReference>
<dbReference type="Pfam" id="PF00145">
    <property type="entry name" value="DNA_methylase"/>
    <property type="match status" value="1"/>
</dbReference>